<feature type="region of interest" description="Disordered" evidence="1">
    <location>
        <begin position="1258"/>
        <end position="1302"/>
    </location>
</feature>
<feature type="compositionally biased region" description="Basic and acidic residues" evidence="1">
    <location>
        <begin position="1021"/>
        <end position="1031"/>
    </location>
</feature>
<accession>A0ABC9AMP1</accession>
<dbReference type="PANTHER" id="PTHR34805">
    <property type="entry name" value="PROTEIN MODIFIER OF SNC1 1"/>
    <property type="match status" value="1"/>
</dbReference>
<feature type="region of interest" description="Disordered" evidence="1">
    <location>
        <begin position="1530"/>
        <end position="1747"/>
    </location>
</feature>
<organism evidence="2 3">
    <name type="scientific">Urochloa decumbens</name>
    <dbReference type="NCBI Taxonomy" id="240449"/>
    <lineage>
        <taxon>Eukaryota</taxon>
        <taxon>Viridiplantae</taxon>
        <taxon>Streptophyta</taxon>
        <taxon>Embryophyta</taxon>
        <taxon>Tracheophyta</taxon>
        <taxon>Spermatophyta</taxon>
        <taxon>Magnoliopsida</taxon>
        <taxon>Liliopsida</taxon>
        <taxon>Poales</taxon>
        <taxon>Poaceae</taxon>
        <taxon>PACMAD clade</taxon>
        <taxon>Panicoideae</taxon>
        <taxon>Panicodae</taxon>
        <taxon>Paniceae</taxon>
        <taxon>Melinidinae</taxon>
        <taxon>Urochloa</taxon>
    </lineage>
</organism>
<dbReference type="InterPro" id="IPR038808">
    <property type="entry name" value="MOS1-like"/>
</dbReference>
<proteinExistence type="predicted"/>
<feature type="region of interest" description="Disordered" evidence="1">
    <location>
        <begin position="1396"/>
        <end position="1429"/>
    </location>
</feature>
<gene>
    <name evidence="2" type="ORF">URODEC1_LOCUS56681</name>
</gene>
<feature type="compositionally biased region" description="Basic and acidic residues" evidence="1">
    <location>
        <begin position="1045"/>
        <end position="1056"/>
    </location>
</feature>
<keyword evidence="3" id="KW-1185">Reference proteome</keyword>
<protein>
    <submittedName>
        <fullName evidence="2">Uncharacterized protein</fullName>
    </submittedName>
</protein>
<reference evidence="2" key="1">
    <citation type="submission" date="2024-10" db="EMBL/GenBank/DDBJ databases">
        <authorList>
            <person name="Ryan C."/>
        </authorList>
    </citation>
    <scope>NUCLEOTIDE SEQUENCE [LARGE SCALE GENOMIC DNA]</scope>
</reference>
<dbReference type="Proteomes" id="UP001497457">
    <property type="component" value="Chromosome 22rd"/>
</dbReference>
<evidence type="ECO:0000313" key="3">
    <source>
        <dbReference type="Proteomes" id="UP001497457"/>
    </source>
</evidence>
<feature type="region of interest" description="Disordered" evidence="1">
    <location>
        <begin position="723"/>
        <end position="770"/>
    </location>
</feature>
<name>A0ABC9AMP1_9POAL</name>
<feature type="compositionally biased region" description="Polar residues" evidence="1">
    <location>
        <begin position="1348"/>
        <end position="1361"/>
    </location>
</feature>
<feature type="compositionally biased region" description="Polar residues" evidence="1">
    <location>
        <begin position="1585"/>
        <end position="1615"/>
    </location>
</feature>
<feature type="compositionally biased region" description="Polar residues" evidence="1">
    <location>
        <begin position="1717"/>
        <end position="1734"/>
    </location>
</feature>
<dbReference type="PANTHER" id="PTHR34805:SF2">
    <property type="entry name" value="BAT2 N-TERMINAL DOMAIN-CONTAINING PROTEIN"/>
    <property type="match status" value="1"/>
</dbReference>
<feature type="compositionally biased region" description="Basic and acidic residues" evidence="1">
    <location>
        <begin position="1407"/>
        <end position="1428"/>
    </location>
</feature>
<evidence type="ECO:0000256" key="1">
    <source>
        <dbReference type="SAM" id="MobiDB-lite"/>
    </source>
</evidence>
<feature type="compositionally biased region" description="Basic and acidic residues" evidence="1">
    <location>
        <begin position="1616"/>
        <end position="1634"/>
    </location>
</feature>
<feature type="compositionally biased region" description="Basic and acidic residues" evidence="1">
    <location>
        <begin position="1641"/>
        <end position="1666"/>
    </location>
</feature>
<evidence type="ECO:0000313" key="2">
    <source>
        <dbReference type="EMBL" id="CAL4982579.1"/>
    </source>
</evidence>
<feature type="compositionally biased region" description="Polar residues" evidence="1">
    <location>
        <begin position="1698"/>
        <end position="1709"/>
    </location>
</feature>
<feature type="compositionally biased region" description="Polar residues" evidence="1">
    <location>
        <begin position="1258"/>
        <end position="1271"/>
    </location>
</feature>
<feature type="region of interest" description="Disordered" evidence="1">
    <location>
        <begin position="1010"/>
        <end position="1065"/>
    </location>
</feature>
<feature type="region of interest" description="Disordered" evidence="1">
    <location>
        <begin position="1343"/>
        <end position="1368"/>
    </location>
</feature>
<feature type="compositionally biased region" description="Basic and acidic residues" evidence="1">
    <location>
        <begin position="1674"/>
        <end position="1687"/>
    </location>
</feature>
<feature type="compositionally biased region" description="Polar residues" evidence="1">
    <location>
        <begin position="1538"/>
        <end position="1552"/>
    </location>
</feature>
<feature type="region of interest" description="Disordered" evidence="1">
    <location>
        <begin position="680"/>
        <end position="707"/>
    </location>
</feature>
<feature type="compositionally biased region" description="Polar residues" evidence="1">
    <location>
        <begin position="1213"/>
        <end position="1232"/>
    </location>
</feature>
<feature type="compositionally biased region" description="Polar residues" evidence="1">
    <location>
        <begin position="1181"/>
        <end position="1204"/>
    </location>
</feature>
<feature type="compositionally biased region" description="Polar residues" evidence="1">
    <location>
        <begin position="680"/>
        <end position="693"/>
    </location>
</feature>
<feature type="compositionally biased region" description="Polar residues" evidence="1">
    <location>
        <begin position="745"/>
        <end position="763"/>
    </location>
</feature>
<sequence length="1999" mass="216321">MAAATARAPAADKRWGFAAAAAAAAAPTRTPAVGALGTAPKPANSPTQRGASPWGDKPVPPAPNAWGSSSLLSLKNDGGSGSFGNINDRPSSRGSSGTSTDGSDLLDSPLAWRQASHNSTTVISHPQNTGLTSGSRQFPYSNTSFSDVLKVKAPLKTFTRRGPTSHGKGFTLSADDFPVLVSMNSQSNSQLGHSFQGRPTFSSVIIASRDEQRKILTTAVGDPVSTTNFPTEAQQAQLQATQTPDICMPPPCIDYWHPPPDHPPDRNGIWQGGGASYDLCKPADTPSSLPVESFTHNGQSLLNQGVEARHGPVHGGYHLDNSDSSYAHVPGDACVKTLPHHMVGKVKDNHSGALEKQVIKKDPVLLEKIRCLNIKARKLRASKMSEISSCRESKVEHPKSIDVEGGHVSNDFPVSAVISDITSAFGMAISASESSNHVLNGTSNMSANFVMIDLSEEHATKFSEARRPEKSVDNHVCGVGNTSRNKRGSSAMDTASDIWGPGWEEHSTVDSLPVAMTNTHEDQPFAGNSSQQMHVRTADDMLNSPDFEIQNSVRELSAQHAKQLREEEKGEIGRKAKSIVKLEDLQRHPFVQSQNSNDTPGKSADYLAYRGGNASRNRHGSFAEDISSSVYGHGWEDNPAVVSFSAMTNTHQDLSFSWNTSRQVHVRTADDIINSPVYETQHSGRQLSAQHAKQPQEEEMGKAQQKAKSIAILEDLNMRPLVKSQNTNDAPGKSADSHEYGGLNASRSKPGDSTQNFSLNNSGHGWEDHPAVDLPVMTNSYQDQSVLWDTSQQVHVSTTDDMLNSHGYRIEHSRWRESSAQHAKELQKERANIQQKATSIAKPENLNRRPFVRSQKSNDAPGRYADYHEYGGWHASRNRQGSSAEDSSFNMPGHRWVDRPAENMNKRPFVHSQKTNDALGRSADYHEYGGWHTSKNRHGSSAEVLPRHGWEDHPTVDSLPIMTNTHQEQSFPENTSRQMHVRTADRLNSPDYEIQHSRRELSAQHAKRVLEQENGKVQQKVKSEDLNRDRFVQSQMSDEAPGKSSDYHVYGKENTSRNRHGSSSEDMPFRISGVGWDDHPTVDSLPAMTNSHQDQPFLGRSAEQVHEKTIDDMLNSPDYETQLSGRKLSAQHARQLQKEEWGKLQPKAKANAKMEEFNRSSFLQNQKSSDVPLEADKIPCKQSSGGNGTTNHDTSTSNTCTAENLNGPLRANGTENTAVPISSTPASGTASFNRGPLTRNAMPPAKKTDINMLEHTAQRSGAESHVSSASKHLQVRDREGQVHKQQNISRVSTSGTADANEGPLVHNAIPLATNTDINMIHIDQKGASESHVGTVPTHLRMEDKRRQVQSQGRISRGSPASESAGVNKGSLIHNVMPSAKNNDIDMMEHIARKSALQSHENSAPKHLQMETRRRQVRSHEGVLRERSNIAESTENITTVAGTRVDTWHAEAKPLADLSTQSKNRGPASPLVCGTKNTEASSVHKVHMSGVVINSAIIPAHVSSIRGFTVGSIILGDASLASVNQEEKTVSKEVHDDVTNSCASPNQTKQSGMNRHGVHHVKDSSGSDGIMHTPVEGSSKKEQSEAGGSNCTAIPAPIQSSGNQSIASLNVAPTKTSEMERHGHKPVLKDLDLKNPRQMLPAEKHTKSSDNSSKSKSDTKTLDKEALDAPTATKVEVEAEPENREGEKARKHLGRSRAASDQGSMNSSASAAPRLNEQEANSLVSKVTQELSGQLEQAEKQLKPSNHAASVNCTQPTQMVSLPGYTCGEHHASHSQRQYYVDGQGNMWMSYAANSHMDGRVMTQRAAMGTTHLLPGPVSIPVPENNLPGVNIGPAPGWTWDVANGVLISDVGDASGLGSARTARSGDAPTNAYRVSQMDLMLDAQAAGGMALYHTGAELEQLNPAWFPHVQHQGIHGGSGGTGMYLMGMDGGAGAQAHGGAASYMAGPMVGPVQHPDYQLMAPAVASSVAAWSDGGSAMLPTGHPAEAWEAAYGEYLYYV</sequence>
<feature type="region of interest" description="Disordered" evidence="1">
    <location>
        <begin position="473"/>
        <end position="502"/>
    </location>
</feature>
<feature type="region of interest" description="Disordered" evidence="1">
    <location>
        <begin position="1157"/>
        <end position="1243"/>
    </location>
</feature>
<dbReference type="EMBL" id="OZ075132">
    <property type="protein sequence ID" value="CAL4982579.1"/>
    <property type="molecule type" value="Genomic_DNA"/>
</dbReference>
<feature type="compositionally biased region" description="Low complexity" evidence="1">
    <location>
        <begin position="88"/>
        <end position="107"/>
    </location>
</feature>
<feature type="compositionally biased region" description="Polar residues" evidence="1">
    <location>
        <begin position="1283"/>
        <end position="1297"/>
    </location>
</feature>
<feature type="compositionally biased region" description="Polar residues" evidence="1">
    <location>
        <begin position="1159"/>
        <end position="1169"/>
    </location>
</feature>
<feature type="region of interest" description="Disordered" evidence="1">
    <location>
        <begin position="1"/>
        <end position="107"/>
    </location>
</feature>